<keyword evidence="1" id="KW-0472">Membrane</keyword>
<feature type="transmembrane region" description="Helical" evidence="1">
    <location>
        <begin position="105"/>
        <end position="125"/>
    </location>
</feature>
<dbReference type="Proteomes" id="UP000392064">
    <property type="component" value="Chromosome"/>
</dbReference>
<dbReference type="InterPro" id="IPR040884">
    <property type="entry name" value="SLATT_1"/>
</dbReference>
<evidence type="ECO:0000313" key="4">
    <source>
        <dbReference type="EMBL" id="QGG41309.1"/>
    </source>
</evidence>
<dbReference type="AlphaFoldDB" id="A0A5Q2MHP7"/>
<dbReference type="NCBIfam" id="NF033634">
    <property type="entry name" value="SLATT_1"/>
    <property type="match status" value="1"/>
</dbReference>
<keyword evidence="1" id="KW-0812">Transmembrane</keyword>
<evidence type="ECO:0000259" key="2">
    <source>
        <dbReference type="Pfam" id="PF18181"/>
    </source>
</evidence>
<gene>
    <name evidence="4" type="ORF">GEV26_07980</name>
</gene>
<dbReference type="EMBL" id="CP045737">
    <property type="protein sequence ID" value="QGG41309.1"/>
    <property type="molecule type" value="Genomic_DNA"/>
</dbReference>
<feature type="domain" description="SMODS and SLOG-associating 2TM effector" evidence="2">
    <location>
        <begin position="211"/>
        <end position="331"/>
    </location>
</feature>
<organism evidence="4 5">
    <name type="scientific">Aeromicrobium yanjiei</name>
    <dbReference type="NCBI Taxonomy" id="2662028"/>
    <lineage>
        <taxon>Bacteria</taxon>
        <taxon>Bacillati</taxon>
        <taxon>Actinomycetota</taxon>
        <taxon>Actinomycetes</taxon>
        <taxon>Propionibacteriales</taxon>
        <taxon>Nocardioidaceae</taxon>
        <taxon>Aeromicrobium</taxon>
    </lineage>
</organism>
<keyword evidence="1" id="KW-1133">Transmembrane helix</keyword>
<feature type="transmembrane region" description="Helical" evidence="1">
    <location>
        <begin position="236"/>
        <end position="258"/>
    </location>
</feature>
<feature type="transmembrane region" description="Helical" evidence="1">
    <location>
        <begin position="264"/>
        <end position="281"/>
    </location>
</feature>
<dbReference type="NCBIfam" id="NF033610">
    <property type="entry name" value="SLATT_3"/>
    <property type="match status" value="1"/>
</dbReference>
<reference evidence="4 5" key="1">
    <citation type="submission" date="2019-11" db="EMBL/GenBank/DDBJ databases">
        <authorList>
            <person name="Li J."/>
        </authorList>
    </citation>
    <scope>NUCLEOTIDE SEQUENCE [LARGE SCALE GENOMIC DNA]</scope>
    <source>
        <strain evidence="4 5">MF47</strain>
    </source>
</reference>
<dbReference type="Pfam" id="PF18181">
    <property type="entry name" value="SLATT_1"/>
    <property type="match status" value="1"/>
</dbReference>
<name>A0A5Q2MHP7_9ACTN</name>
<feature type="domain" description="SMODS and SLOG-associating 2TM effector" evidence="3">
    <location>
        <begin position="57"/>
        <end position="208"/>
    </location>
</feature>
<keyword evidence="5" id="KW-1185">Reference proteome</keyword>
<evidence type="ECO:0000259" key="3">
    <source>
        <dbReference type="Pfam" id="PF18184"/>
    </source>
</evidence>
<evidence type="ECO:0000313" key="5">
    <source>
        <dbReference type="Proteomes" id="UP000392064"/>
    </source>
</evidence>
<sequence length="339" mass="36751">MSSSSIQPLSERSAQPAERRTCLSTARLRAVGDMKLRRRAIVEPRPTGLALLDGDLPGFFQDADRAAKSGQRRYLVLSATRFVALVAATAAGTLTFTAFDRQPMPTIAAVAVGVAFVTEVVLWVSQPERDWYAGRALAESTKTLAWRYASCGNPFPAELLSDESQKLLFERVADVTSKGKDRITLSSSLPLVTPEMAALRSAGHTDRRRVYVRDRTVDQMVWYATNAKRNKTRATFCRVLLVLGEAGALIAAILRASGEYDVDVAGIVAGAAAAVAAWFALKQYSQLASAYSMASTELALQRALLASTIEDHWAEAVAGAEEAISREHIMWLASRGPDT</sequence>
<evidence type="ECO:0000256" key="1">
    <source>
        <dbReference type="SAM" id="Phobius"/>
    </source>
</evidence>
<feature type="transmembrane region" description="Helical" evidence="1">
    <location>
        <begin position="74"/>
        <end position="99"/>
    </location>
</feature>
<dbReference type="Pfam" id="PF18184">
    <property type="entry name" value="SLATT_3"/>
    <property type="match status" value="1"/>
</dbReference>
<protein>
    <submittedName>
        <fullName evidence="4">DUF4231 domain-containing protein</fullName>
    </submittedName>
</protein>
<proteinExistence type="predicted"/>
<dbReference type="InterPro" id="IPR041116">
    <property type="entry name" value="SLATT_3"/>
</dbReference>
<dbReference type="KEGG" id="aef:GEV26_07980"/>
<accession>A0A5Q2MHP7</accession>